<dbReference type="Pfam" id="PF11298">
    <property type="entry name" value="DUF3099"/>
    <property type="match status" value="1"/>
</dbReference>
<comment type="caution">
    <text evidence="3">The sequence shown here is derived from an EMBL/GenBank/DDBJ whole genome shotgun (WGS) entry which is preliminary data.</text>
</comment>
<keyword evidence="2" id="KW-0472">Membrane</keyword>
<protein>
    <submittedName>
        <fullName evidence="3">DUF3099 domain-containing protein</fullName>
    </submittedName>
</protein>
<dbReference type="EMBL" id="JADBGI010000015">
    <property type="protein sequence ID" value="MBE3000466.1"/>
    <property type="molecule type" value="Genomic_DNA"/>
</dbReference>
<feature type="region of interest" description="Disordered" evidence="1">
    <location>
        <begin position="52"/>
        <end position="85"/>
    </location>
</feature>
<dbReference type="RefSeq" id="WP_193123073.1">
    <property type="nucleotide sequence ID" value="NZ_JADBGI010000015.1"/>
</dbReference>
<reference evidence="3 4" key="1">
    <citation type="submission" date="2020-09" db="EMBL/GenBank/DDBJ databases">
        <title>Diversity and distribution of actinomycetes associated with coral in the coast of Hainan.</title>
        <authorList>
            <person name="Li F."/>
        </authorList>
    </citation>
    <scope>NUCLEOTIDE SEQUENCE [LARGE SCALE GENOMIC DNA]</scope>
    <source>
        <strain evidence="3 4">HNM0947</strain>
    </source>
</reference>
<accession>A0ABR9P9F0</accession>
<evidence type="ECO:0000256" key="1">
    <source>
        <dbReference type="SAM" id="MobiDB-lite"/>
    </source>
</evidence>
<evidence type="ECO:0000313" key="3">
    <source>
        <dbReference type="EMBL" id="MBE3000466.1"/>
    </source>
</evidence>
<keyword evidence="2" id="KW-0812">Transmembrane</keyword>
<organism evidence="3 4">
    <name type="scientific">Nocardiopsis coralli</name>
    <dbReference type="NCBI Taxonomy" id="2772213"/>
    <lineage>
        <taxon>Bacteria</taxon>
        <taxon>Bacillati</taxon>
        <taxon>Actinomycetota</taxon>
        <taxon>Actinomycetes</taxon>
        <taxon>Streptosporangiales</taxon>
        <taxon>Nocardiopsidaceae</taxon>
        <taxon>Nocardiopsis</taxon>
    </lineage>
</organism>
<proteinExistence type="predicted"/>
<gene>
    <name evidence="3" type="ORF">IDM40_17415</name>
</gene>
<feature type="transmembrane region" description="Helical" evidence="2">
    <location>
        <begin position="33"/>
        <end position="54"/>
    </location>
</feature>
<keyword evidence="4" id="KW-1185">Reference proteome</keyword>
<dbReference type="Proteomes" id="UP000806528">
    <property type="component" value="Unassembled WGS sequence"/>
</dbReference>
<evidence type="ECO:0000256" key="2">
    <source>
        <dbReference type="SAM" id="Phobius"/>
    </source>
</evidence>
<feature type="compositionally biased region" description="Basic and acidic residues" evidence="1">
    <location>
        <begin position="72"/>
        <end position="85"/>
    </location>
</feature>
<sequence>MKRRVRQYSLVMGVCVLLFAASAPVYFLFGTGWAVAMCVVASVLPPVAMTLGNLADPDDPRDHDAVYGPNAEPRDEDHPEGPAPR</sequence>
<evidence type="ECO:0000313" key="4">
    <source>
        <dbReference type="Proteomes" id="UP000806528"/>
    </source>
</evidence>
<keyword evidence="2" id="KW-1133">Transmembrane helix</keyword>
<dbReference type="InterPro" id="IPR021449">
    <property type="entry name" value="DUF3099"/>
</dbReference>
<name>A0ABR9P9F0_9ACTN</name>
<feature type="transmembrane region" description="Helical" evidence="2">
    <location>
        <begin position="7"/>
        <end position="27"/>
    </location>
</feature>